<sequence>MKKRDPYLLSLSLGRNEIHLKRAVNLQEAVSSISQKFTLIAFHQSEPGSIPGRVTPGFSHVGIVPDDAADLRVFLGISCFPALSFRCCSILTSVALIVSQYFARLIRLPAYHGQSVLEKLNSDWLTRVADSRHTKTSCQYWNEDSRFAHRILESGLRVNIFAEKQVLLFPSGWAVGWRVGYREMIDERFSNMLLASDVILRACAARVRTRSRYFTSVLLSALRYQYRMDKISSKYVVLLRSQQAAHRGEHPRVPDNGIQGDMRCLVGYQLARRVGKRKEASGASIKGETSQGERRDVTRPPRRRPGPRRRLRGAASV</sequence>
<evidence type="ECO:0000313" key="3">
    <source>
        <dbReference type="Proteomes" id="UP001159363"/>
    </source>
</evidence>
<proteinExistence type="predicted"/>
<evidence type="ECO:0000256" key="1">
    <source>
        <dbReference type="SAM" id="MobiDB-lite"/>
    </source>
</evidence>
<feature type="region of interest" description="Disordered" evidence="1">
    <location>
        <begin position="277"/>
        <end position="317"/>
    </location>
</feature>
<comment type="caution">
    <text evidence="2">The sequence shown here is derived from an EMBL/GenBank/DDBJ whole genome shotgun (WGS) entry which is preliminary data.</text>
</comment>
<protein>
    <submittedName>
        <fullName evidence="2">Uncharacterized protein</fullName>
    </submittedName>
</protein>
<organism evidence="2 3">
    <name type="scientific">Dryococelus australis</name>
    <dbReference type="NCBI Taxonomy" id="614101"/>
    <lineage>
        <taxon>Eukaryota</taxon>
        <taxon>Metazoa</taxon>
        <taxon>Ecdysozoa</taxon>
        <taxon>Arthropoda</taxon>
        <taxon>Hexapoda</taxon>
        <taxon>Insecta</taxon>
        <taxon>Pterygota</taxon>
        <taxon>Neoptera</taxon>
        <taxon>Polyneoptera</taxon>
        <taxon>Phasmatodea</taxon>
        <taxon>Verophasmatodea</taxon>
        <taxon>Anareolatae</taxon>
        <taxon>Phasmatidae</taxon>
        <taxon>Eurycanthinae</taxon>
        <taxon>Dryococelus</taxon>
    </lineage>
</organism>
<gene>
    <name evidence="2" type="ORF">PR048_027849</name>
</gene>
<keyword evidence="3" id="KW-1185">Reference proteome</keyword>
<dbReference type="Proteomes" id="UP001159363">
    <property type="component" value="Chromosome 11"/>
</dbReference>
<reference evidence="2 3" key="1">
    <citation type="submission" date="2023-02" db="EMBL/GenBank/DDBJ databases">
        <title>LHISI_Scaffold_Assembly.</title>
        <authorList>
            <person name="Stuart O.P."/>
            <person name="Cleave R."/>
            <person name="Magrath M.J.L."/>
            <person name="Mikheyev A.S."/>
        </authorList>
    </citation>
    <scope>NUCLEOTIDE SEQUENCE [LARGE SCALE GENOMIC DNA]</scope>
    <source>
        <strain evidence="2">Daus_M_001</strain>
        <tissue evidence="2">Leg muscle</tissue>
    </source>
</reference>
<name>A0ABQ9GHP8_9NEOP</name>
<feature type="compositionally biased region" description="Basic residues" evidence="1">
    <location>
        <begin position="300"/>
        <end position="317"/>
    </location>
</feature>
<evidence type="ECO:0000313" key="2">
    <source>
        <dbReference type="EMBL" id="KAJ8871527.1"/>
    </source>
</evidence>
<accession>A0ABQ9GHP8</accession>
<dbReference type="EMBL" id="JARBHB010000012">
    <property type="protein sequence ID" value="KAJ8871527.1"/>
    <property type="molecule type" value="Genomic_DNA"/>
</dbReference>